<keyword evidence="1" id="KW-0812">Transmembrane</keyword>
<comment type="caution">
    <text evidence="2">The sequence shown here is derived from an EMBL/GenBank/DDBJ whole genome shotgun (WGS) entry which is preliminary data.</text>
</comment>
<dbReference type="OrthoDB" id="2824371at2"/>
<keyword evidence="1" id="KW-0472">Membrane</keyword>
<dbReference type="EMBL" id="QRMS01000003">
    <property type="protein sequence ID" value="RHJ87127.1"/>
    <property type="molecule type" value="Genomic_DNA"/>
</dbReference>
<keyword evidence="3" id="KW-1185">Reference proteome</keyword>
<feature type="transmembrane region" description="Helical" evidence="1">
    <location>
        <begin position="595"/>
        <end position="614"/>
    </location>
</feature>
<gene>
    <name evidence="2" type="ORF">DW099_10490</name>
</gene>
<dbReference type="AlphaFoldDB" id="A0A415E0H4"/>
<name>A0A415E0H4_9FIRM</name>
<sequence>MKRIKILIFIVLLSVGFLFNGELYMLYLDNFQESCYQANFYTDIPTMEVSDDRIRQDFVETGKKHDVEFFVVDQKIHSAYETKVTIYGTKGALQHLSSIGIKDGKNKSLFFGEAAVHCEAFKDVKDVTKFDTYYFVGDESKLEDIRSFKADLIDQYSGGFPKLMGSERETWLNLLSVWGIIFGLMLMVTLYSILYYKKETIVRIILGESPTRMFVRNVLLDTITFSLLFFLIPQFLNNFSNVRFKMSFVFLLLCIYLILNILLHALILRVNYKKDIAGSHDGHGLLRASYLLKVVTTVLVTLVLAGNVVIIRDAYNLYQQKDFFEDHRDYSYYQMSYRPDSYSEKSFDDELLINGRFYGRFQDRALSYMDVSRHLESAYPAVLSNQAAMEEVKRQWPSIAEAIKGVVEGKVYIMVPSCISVDSPEYKFAESLGDISFGYEDYGEKEILIYEEGISLTGIHRNDEYEMKTYQDPIILFNNTVASTDEIVTSFDWLEPCDVMYRITTEEWQLFIEEFQLEDEIISKSNVLDVYNHSWAIASRNMRMLLVLSVFLLFLEMALIMFIIRLEYQFNAVEMALKKVHGYTLLNRNWRILKTTVYGALVGILTALFLSIVLQMPGGVPLVLAGLLMMFLELSYILWRAKRIEKTTISSILKGEKI</sequence>
<evidence type="ECO:0008006" key="4">
    <source>
        <dbReference type="Google" id="ProtNLM"/>
    </source>
</evidence>
<dbReference type="Proteomes" id="UP000284841">
    <property type="component" value="Unassembled WGS sequence"/>
</dbReference>
<feature type="transmembrane region" description="Helical" evidence="1">
    <location>
        <begin position="544"/>
        <end position="564"/>
    </location>
</feature>
<evidence type="ECO:0000313" key="3">
    <source>
        <dbReference type="Proteomes" id="UP000284841"/>
    </source>
</evidence>
<reference evidence="2 3" key="1">
    <citation type="submission" date="2018-08" db="EMBL/GenBank/DDBJ databases">
        <title>A genome reference for cultivated species of the human gut microbiota.</title>
        <authorList>
            <person name="Zou Y."/>
            <person name="Xue W."/>
            <person name="Luo G."/>
        </authorList>
    </citation>
    <scope>NUCLEOTIDE SEQUENCE [LARGE SCALE GENOMIC DNA]</scope>
    <source>
        <strain evidence="2 3">AM07-24</strain>
    </source>
</reference>
<feature type="transmembrane region" description="Helical" evidence="1">
    <location>
        <begin position="171"/>
        <end position="196"/>
    </location>
</feature>
<feature type="transmembrane region" description="Helical" evidence="1">
    <location>
        <begin position="217"/>
        <end position="236"/>
    </location>
</feature>
<feature type="transmembrane region" description="Helical" evidence="1">
    <location>
        <begin position="620"/>
        <end position="639"/>
    </location>
</feature>
<keyword evidence="1" id="KW-1133">Transmembrane helix</keyword>
<protein>
    <recommendedName>
        <fullName evidence="4">DUF1430 domain-containing protein</fullName>
    </recommendedName>
</protein>
<dbReference type="RefSeq" id="WP_118335645.1">
    <property type="nucleotide sequence ID" value="NZ_AP025567.1"/>
</dbReference>
<organism evidence="2 3">
    <name type="scientific">Emergencia timonensis</name>
    <dbReference type="NCBI Taxonomy" id="1776384"/>
    <lineage>
        <taxon>Bacteria</taxon>
        <taxon>Bacillati</taxon>
        <taxon>Bacillota</taxon>
        <taxon>Clostridia</taxon>
        <taxon>Peptostreptococcales</taxon>
        <taxon>Anaerovoracaceae</taxon>
        <taxon>Emergencia</taxon>
    </lineage>
</organism>
<proteinExistence type="predicted"/>
<feature type="transmembrane region" description="Helical" evidence="1">
    <location>
        <begin position="290"/>
        <end position="311"/>
    </location>
</feature>
<accession>A0A415E0H4</accession>
<dbReference type="STRING" id="1776384.GCA_900086585_00577"/>
<evidence type="ECO:0000256" key="1">
    <source>
        <dbReference type="SAM" id="Phobius"/>
    </source>
</evidence>
<feature type="transmembrane region" description="Helical" evidence="1">
    <location>
        <begin position="248"/>
        <end position="270"/>
    </location>
</feature>
<evidence type="ECO:0000313" key="2">
    <source>
        <dbReference type="EMBL" id="RHJ87127.1"/>
    </source>
</evidence>